<organism evidence="1 2">
    <name type="scientific">Paraburkholderia bryophila</name>
    <dbReference type="NCBI Taxonomy" id="420952"/>
    <lineage>
        <taxon>Bacteria</taxon>
        <taxon>Pseudomonadati</taxon>
        <taxon>Pseudomonadota</taxon>
        <taxon>Betaproteobacteria</taxon>
        <taxon>Burkholderiales</taxon>
        <taxon>Burkholderiaceae</taxon>
        <taxon>Paraburkholderia</taxon>
    </lineage>
</organism>
<comment type="caution">
    <text evidence="1">The sequence shown here is derived from an EMBL/GenBank/DDBJ whole genome shotgun (WGS) entry which is preliminary data.</text>
</comment>
<dbReference type="Proteomes" id="UP000248918">
    <property type="component" value="Unassembled WGS sequence"/>
</dbReference>
<evidence type="ECO:0000313" key="1">
    <source>
        <dbReference type="EMBL" id="RAS20614.1"/>
    </source>
</evidence>
<proteinExistence type="predicted"/>
<dbReference type="EMBL" id="QLTK01000035">
    <property type="protein sequence ID" value="RAS20614.1"/>
    <property type="molecule type" value="Genomic_DNA"/>
</dbReference>
<evidence type="ECO:0000313" key="2">
    <source>
        <dbReference type="Proteomes" id="UP000248918"/>
    </source>
</evidence>
<sequence>MQAERTILWLQRFGVSLNQFEKHLKEVRSYEL</sequence>
<reference evidence="1 2" key="1">
    <citation type="submission" date="2018-06" db="EMBL/GenBank/DDBJ databases">
        <title>Genomic Encyclopedia of Type Strains, Phase III (KMG-III): the genomes of soil and plant-associated and newly described type strains.</title>
        <authorList>
            <person name="Whitman W."/>
        </authorList>
    </citation>
    <scope>NUCLEOTIDE SEQUENCE [LARGE SCALE GENOMIC DNA]</scope>
    <source>
        <strain evidence="1 2">LMG 23644</strain>
    </source>
</reference>
<name>A0A329BNT2_9BURK</name>
<gene>
    <name evidence="1" type="ORF">BX591_13533</name>
</gene>
<protein>
    <submittedName>
        <fullName evidence="1">Uncharacterized protein</fullName>
    </submittedName>
</protein>
<accession>A0A329BNT2</accession>
<dbReference type="AlphaFoldDB" id="A0A329BNT2"/>